<reference evidence="1 2" key="1">
    <citation type="submission" date="2020-04" db="EMBL/GenBank/DDBJ databases">
        <title>Draft genome sequence of Caldanaerobacter sunterraneus. strain 1523vc isolated from Griffin hot spring, Kamchatka, Russia.</title>
        <authorList>
            <person name="Toshchakov S.V."/>
            <person name="Podosokorskaya O.A."/>
            <person name="Kublanov I.V."/>
            <person name="Korzhenkov A."/>
            <person name="Patrushev M.V."/>
        </authorList>
    </citation>
    <scope>NUCLEOTIDE SEQUENCE [LARGE SCALE GENOMIC DNA]</scope>
    <source>
        <strain evidence="1 2">1523vc</strain>
    </source>
</reference>
<sequence>MEKINEIFVLAAELAIKDGAVPIEEMYERKLDDNWTIVINGSKERKYKGLSIPPFCMYVEFDGLPAGLLDPWDGVIAAEKEANEDALIRALKDALKEAE</sequence>
<dbReference type="Proteomes" id="UP000529861">
    <property type="component" value="Unassembled WGS sequence"/>
</dbReference>
<comment type="caution">
    <text evidence="1">The sequence shown here is derived from an EMBL/GenBank/DDBJ whole genome shotgun (WGS) entry which is preliminary data.</text>
</comment>
<dbReference type="AlphaFoldDB" id="A0A7Y2L823"/>
<accession>A0A7Y2L823</accession>
<evidence type="ECO:0000313" key="2">
    <source>
        <dbReference type="Proteomes" id="UP000529861"/>
    </source>
</evidence>
<dbReference type="EMBL" id="JABEQB010000025">
    <property type="protein sequence ID" value="NNG67325.1"/>
    <property type="molecule type" value="Genomic_DNA"/>
</dbReference>
<gene>
    <name evidence="1" type="ORF">HKI81_08845</name>
</gene>
<dbReference type="RefSeq" id="WP_170271186.1">
    <property type="nucleotide sequence ID" value="NZ_JABEQB010000025.1"/>
</dbReference>
<proteinExistence type="predicted"/>
<organism evidence="1 2">
    <name type="scientific">Caldanaerobacter subterraneus</name>
    <dbReference type="NCBI Taxonomy" id="911092"/>
    <lineage>
        <taxon>Bacteria</taxon>
        <taxon>Bacillati</taxon>
        <taxon>Bacillota</taxon>
        <taxon>Clostridia</taxon>
        <taxon>Thermoanaerobacterales</taxon>
        <taxon>Thermoanaerobacteraceae</taxon>
        <taxon>Caldanaerobacter</taxon>
    </lineage>
</organism>
<protein>
    <submittedName>
        <fullName evidence="1">Uncharacterized protein</fullName>
    </submittedName>
</protein>
<evidence type="ECO:0000313" key="1">
    <source>
        <dbReference type="EMBL" id="NNG67325.1"/>
    </source>
</evidence>
<name>A0A7Y2L823_9THEO</name>